<evidence type="ECO:0000313" key="2">
    <source>
        <dbReference type="Proteomes" id="UP001055879"/>
    </source>
</evidence>
<comment type="caution">
    <text evidence="1">The sequence shown here is derived from an EMBL/GenBank/DDBJ whole genome shotgun (WGS) entry which is preliminary data.</text>
</comment>
<protein>
    <submittedName>
        <fullName evidence="1">Uncharacterized protein</fullName>
    </submittedName>
</protein>
<gene>
    <name evidence="1" type="ORF">L6452_13914</name>
</gene>
<evidence type="ECO:0000313" key="1">
    <source>
        <dbReference type="EMBL" id="KAI3734446.1"/>
    </source>
</evidence>
<organism evidence="1 2">
    <name type="scientific">Arctium lappa</name>
    <name type="common">Greater burdock</name>
    <name type="synonym">Lappa major</name>
    <dbReference type="NCBI Taxonomy" id="4217"/>
    <lineage>
        <taxon>Eukaryota</taxon>
        <taxon>Viridiplantae</taxon>
        <taxon>Streptophyta</taxon>
        <taxon>Embryophyta</taxon>
        <taxon>Tracheophyta</taxon>
        <taxon>Spermatophyta</taxon>
        <taxon>Magnoliopsida</taxon>
        <taxon>eudicotyledons</taxon>
        <taxon>Gunneridae</taxon>
        <taxon>Pentapetalae</taxon>
        <taxon>asterids</taxon>
        <taxon>campanulids</taxon>
        <taxon>Asterales</taxon>
        <taxon>Asteraceae</taxon>
        <taxon>Carduoideae</taxon>
        <taxon>Cardueae</taxon>
        <taxon>Arctiinae</taxon>
        <taxon>Arctium</taxon>
    </lineage>
</organism>
<dbReference type="Proteomes" id="UP001055879">
    <property type="component" value="Linkage Group LG04"/>
</dbReference>
<accession>A0ACB9CJI7</accession>
<reference evidence="1 2" key="2">
    <citation type="journal article" date="2022" name="Mol. Ecol. Resour.">
        <title>The genomes of chicory, endive, great burdock and yacon provide insights into Asteraceae paleo-polyploidization history and plant inulin production.</title>
        <authorList>
            <person name="Fan W."/>
            <person name="Wang S."/>
            <person name="Wang H."/>
            <person name="Wang A."/>
            <person name="Jiang F."/>
            <person name="Liu H."/>
            <person name="Zhao H."/>
            <person name="Xu D."/>
            <person name="Zhang Y."/>
        </authorList>
    </citation>
    <scope>NUCLEOTIDE SEQUENCE [LARGE SCALE GENOMIC DNA]</scope>
    <source>
        <strain evidence="2">cv. Niubang</strain>
    </source>
</reference>
<dbReference type="EMBL" id="CM042050">
    <property type="protein sequence ID" value="KAI3734446.1"/>
    <property type="molecule type" value="Genomic_DNA"/>
</dbReference>
<reference evidence="2" key="1">
    <citation type="journal article" date="2022" name="Mol. Ecol. Resour.">
        <title>The genomes of chicory, endive, great burdock and yacon provide insights into Asteraceae palaeo-polyploidization history and plant inulin production.</title>
        <authorList>
            <person name="Fan W."/>
            <person name="Wang S."/>
            <person name="Wang H."/>
            <person name="Wang A."/>
            <person name="Jiang F."/>
            <person name="Liu H."/>
            <person name="Zhao H."/>
            <person name="Xu D."/>
            <person name="Zhang Y."/>
        </authorList>
    </citation>
    <scope>NUCLEOTIDE SEQUENCE [LARGE SCALE GENOMIC DNA]</scope>
    <source>
        <strain evidence="2">cv. Niubang</strain>
    </source>
</reference>
<sequence>MSQQVLSRQKFDHFSLKEKHSSHFSHQIINPSQPPRRFPSHRAILGLFFFSGAHRLLLLLLSFLFFLSKR</sequence>
<name>A0ACB9CJI7_ARCLA</name>
<keyword evidence="2" id="KW-1185">Reference proteome</keyword>
<proteinExistence type="predicted"/>